<accession>A0A0P1B095</accession>
<dbReference type="Proteomes" id="UP000054928">
    <property type="component" value="Unassembled WGS sequence"/>
</dbReference>
<dbReference type="RefSeq" id="XP_024583727.1">
    <property type="nucleotide sequence ID" value="XM_024718316.1"/>
</dbReference>
<dbReference type="GeneID" id="36399296"/>
<sequence>MSSTILEFMEKVLAIRNAQEKIISWGETMDLIDKGVKSEALREIFHAQDSSVNILADKNWIQWAYLVWQSDDQSKNAFQSIYKAMAAELTAERLNTIFKNGIADISTRELVIELRNRWWKDNGITPSDVLSEIDTLNFFGVAFDNWLAYLSFSNQAEYNRNPRVCELKYLILHYRMPQLLEILVYPTNSGNVRASEYLTIVSQVMLPRKIRPCEVVKAIASNDGVIPTFLNEVENETRFRFWFDYHLSFNERYPEYALSLVDMLTEAVGPARVAAMLLAAQKSTNKTVKNIGDTYLADQCKQWSRSSKSAHLVHDLISKDLAKNPWKLETYSLSELAGETSRKYSNYVYKRLSIRKMK</sequence>
<evidence type="ECO:0000313" key="2">
    <source>
        <dbReference type="Proteomes" id="UP000054928"/>
    </source>
</evidence>
<organism evidence="1 2">
    <name type="scientific">Plasmopara halstedii</name>
    <name type="common">Downy mildew of sunflower</name>
    <dbReference type="NCBI Taxonomy" id="4781"/>
    <lineage>
        <taxon>Eukaryota</taxon>
        <taxon>Sar</taxon>
        <taxon>Stramenopiles</taxon>
        <taxon>Oomycota</taxon>
        <taxon>Peronosporomycetes</taxon>
        <taxon>Peronosporales</taxon>
        <taxon>Peronosporaceae</taxon>
        <taxon>Plasmopara</taxon>
    </lineage>
</organism>
<proteinExistence type="predicted"/>
<reference evidence="2" key="1">
    <citation type="submission" date="2014-09" db="EMBL/GenBank/DDBJ databases">
        <authorList>
            <person name="Sharma Rahul"/>
            <person name="Thines Marco"/>
        </authorList>
    </citation>
    <scope>NUCLEOTIDE SEQUENCE [LARGE SCALE GENOMIC DNA]</scope>
</reference>
<dbReference type="AlphaFoldDB" id="A0A0P1B095"/>
<dbReference type="EMBL" id="CCYD01002532">
    <property type="protein sequence ID" value="CEG47358.1"/>
    <property type="molecule type" value="Genomic_DNA"/>
</dbReference>
<name>A0A0P1B095_PLAHL</name>
<evidence type="ECO:0000313" key="1">
    <source>
        <dbReference type="EMBL" id="CEG47358.1"/>
    </source>
</evidence>
<keyword evidence="2" id="KW-1185">Reference proteome</keyword>
<protein>
    <submittedName>
        <fullName evidence="1">Uncharacterized protein</fullName>
    </submittedName>
</protein>